<sequence>MEANQFIHSPHWCHICPGNHRPPSPEASALM</sequence>
<protein>
    <submittedName>
        <fullName evidence="1">Uncharacterized protein</fullName>
    </submittedName>
</protein>
<gene>
    <name evidence="1" type="ORF">NP493_850g00010</name>
</gene>
<organism evidence="1 2">
    <name type="scientific">Ridgeia piscesae</name>
    <name type="common">Tubeworm</name>
    <dbReference type="NCBI Taxonomy" id="27915"/>
    <lineage>
        <taxon>Eukaryota</taxon>
        <taxon>Metazoa</taxon>
        <taxon>Spiralia</taxon>
        <taxon>Lophotrochozoa</taxon>
        <taxon>Annelida</taxon>
        <taxon>Polychaeta</taxon>
        <taxon>Sedentaria</taxon>
        <taxon>Canalipalpata</taxon>
        <taxon>Sabellida</taxon>
        <taxon>Siboglinidae</taxon>
        <taxon>Ridgeia</taxon>
    </lineage>
</organism>
<evidence type="ECO:0000313" key="2">
    <source>
        <dbReference type="Proteomes" id="UP001209878"/>
    </source>
</evidence>
<comment type="caution">
    <text evidence="1">The sequence shown here is derived from an EMBL/GenBank/DDBJ whole genome shotgun (WGS) entry which is preliminary data.</text>
</comment>
<name>A0AAD9KLW0_RIDPI</name>
<evidence type="ECO:0000313" key="1">
    <source>
        <dbReference type="EMBL" id="KAK2173761.1"/>
    </source>
</evidence>
<keyword evidence="2" id="KW-1185">Reference proteome</keyword>
<feature type="non-terminal residue" evidence="1">
    <location>
        <position position="1"/>
    </location>
</feature>
<dbReference type="AlphaFoldDB" id="A0AAD9KLW0"/>
<dbReference type="EMBL" id="JAODUO010000849">
    <property type="protein sequence ID" value="KAK2173761.1"/>
    <property type="molecule type" value="Genomic_DNA"/>
</dbReference>
<proteinExistence type="predicted"/>
<accession>A0AAD9KLW0</accession>
<dbReference type="Proteomes" id="UP001209878">
    <property type="component" value="Unassembled WGS sequence"/>
</dbReference>
<reference evidence="1" key="1">
    <citation type="journal article" date="2023" name="Mol. Biol. Evol.">
        <title>Third-Generation Sequencing Reveals the Adaptive Role of the Epigenome in Three Deep-Sea Polychaetes.</title>
        <authorList>
            <person name="Perez M."/>
            <person name="Aroh O."/>
            <person name="Sun Y."/>
            <person name="Lan Y."/>
            <person name="Juniper S.K."/>
            <person name="Young C.R."/>
            <person name="Angers B."/>
            <person name="Qian P.Y."/>
        </authorList>
    </citation>
    <scope>NUCLEOTIDE SEQUENCE</scope>
    <source>
        <strain evidence="1">R07B-5</strain>
    </source>
</reference>